<evidence type="ECO:0000256" key="8">
    <source>
        <dbReference type="ARBA" id="ARBA00022737"/>
    </source>
</evidence>
<accession>A0A1R2C7W8</accession>
<dbReference type="InterPro" id="IPR044066">
    <property type="entry name" value="TRIAD_supradom"/>
</dbReference>
<organism evidence="17 18">
    <name type="scientific">Stentor coeruleus</name>
    <dbReference type="NCBI Taxonomy" id="5963"/>
    <lineage>
        <taxon>Eukaryota</taxon>
        <taxon>Sar</taxon>
        <taxon>Alveolata</taxon>
        <taxon>Ciliophora</taxon>
        <taxon>Postciliodesmatophora</taxon>
        <taxon>Heterotrichea</taxon>
        <taxon>Heterotrichida</taxon>
        <taxon>Stentoridae</taxon>
        <taxon>Stentor</taxon>
    </lineage>
</organism>
<dbReference type="InterPro" id="IPR038765">
    <property type="entry name" value="Papain-like_cys_pep_sf"/>
</dbReference>
<comment type="caution">
    <text evidence="17">The sequence shown here is derived from an EMBL/GenBank/DDBJ whole genome shotgun (WGS) entry which is preliminary data.</text>
</comment>
<dbReference type="Gene3D" id="1.20.120.1750">
    <property type="match status" value="1"/>
</dbReference>
<dbReference type="InterPro" id="IPR013083">
    <property type="entry name" value="Znf_RING/FYVE/PHD"/>
</dbReference>
<evidence type="ECO:0000256" key="10">
    <source>
        <dbReference type="ARBA" id="ARBA00022786"/>
    </source>
</evidence>
<keyword evidence="12" id="KW-1133">Transmembrane helix</keyword>
<feature type="domain" description="RING-type" evidence="15">
    <location>
        <begin position="728"/>
        <end position="775"/>
    </location>
</feature>
<keyword evidence="18" id="KW-1185">Reference proteome</keyword>
<keyword evidence="13" id="KW-0472">Membrane</keyword>
<dbReference type="InterPro" id="IPR002867">
    <property type="entry name" value="IBR_dom"/>
</dbReference>
<evidence type="ECO:0000313" key="17">
    <source>
        <dbReference type="EMBL" id="OMJ85114.1"/>
    </source>
</evidence>
<dbReference type="AlphaFoldDB" id="A0A1R2C7W8"/>
<evidence type="ECO:0000259" key="15">
    <source>
        <dbReference type="PROSITE" id="PS50089"/>
    </source>
</evidence>
<dbReference type="Proteomes" id="UP000187209">
    <property type="component" value="Unassembled WGS sequence"/>
</dbReference>
<name>A0A1R2C7W8_9CILI</name>
<evidence type="ECO:0000256" key="2">
    <source>
        <dbReference type="ARBA" id="ARBA00004167"/>
    </source>
</evidence>
<dbReference type="Pfam" id="PF01485">
    <property type="entry name" value="IBR"/>
    <property type="match status" value="1"/>
</dbReference>
<gene>
    <name evidence="17" type="ORF">SteCoe_13641</name>
</gene>
<dbReference type="PROSITE" id="PS51873">
    <property type="entry name" value="TRIAD"/>
    <property type="match status" value="1"/>
</dbReference>
<evidence type="ECO:0000256" key="5">
    <source>
        <dbReference type="ARBA" id="ARBA00022679"/>
    </source>
</evidence>
<keyword evidence="6" id="KW-0812">Transmembrane</keyword>
<evidence type="ECO:0000256" key="1">
    <source>
        <dbReference type="ARBA" id="ARBA00001798"/>
    </source>
</evidence>
<evidence type="ECO:0000256" key="9">
    <source>
        <dbReference type="ARBA" id="ARBA00022771"/>
    </source>
</evidence>
<evidence type="ECO:0000256" key="4">
    <source>
        <dbReference type="ARBA" id="ARBA00012251"/>
    </source>
</evidence>
<evidence type="ECO:0000256" key="11">
    <source>
        <dbReference type="ARBA" id="ARBA00022833"/>
    </source>
</evidence>
<dbReference type="Pfam" id="PF00097">
    <property type="entry name" value="zf-C3HC4"/>
    <property type="match status" value="1"/>
</dbReference>
<evidence type="ECO:0000256" key="14">
    <source>
        <dbReference type="PROSITE-ProRule" id="PRU00175"/>
    </source>
</evidence>
<evidence type="ECO:0000256" key="3">
    <source>
        <dbReference type="ARBA" id="ARBA00004906"/>
    </source>
</evidence>
<keyword evidence="5" id="KW-0808">Transferase</keyword>
<dbReference type="InterPro" id="IPR031127">
    <property type="entry name" value="E3_UB_ligase_RBR"/>
</dbReference>
<dbReference type="GO" id="GO:0005737">
    <property type="term" value="C:cytoplasm"/>
    <property type="evidence" value="ECO:0007669"/>
    <property type="project" value="UniProtKB-ARBA"/>
</dbReference>
<dbReference type="SUPFAM" id="SSF57850">
    <property type="entry name" value="RING/U-box"/>
    <property type="match status" value="3"/>
</dbReference>
<evidence type="ECO:0000256" key="7">
    <source>
        <dbReference type="ARBA" id="ARBA00022723"/>
    </source>
</evidence>
<keyword evidence="9 14" id="KW-0863">Zinc-finger</keyword>
<dbReference type="GO" id="GO:0016567">
    <property type="term" value="P:protein ubiquitination"/>
    <property type="evidence" value="ECO:0007669"/>
    <property type="project" value="InterPro"/>
</dbReference>
<evidence type="ECO:0000256" key="6">
    <source>
        <dbReference type="ARBA" id="ARBA00022692"/>
    </source>
</evidence>
<comment type="catalytic activity">
    <reaction evidence="1">
        <text>[E2 ubiquitin-conjugating enzyme]-S-ubiquitinyl-L-cysteine + [acceptor protein]-L-lysine = [E2 ubiquitin-conjugating enzyme]-L-cysteine + [acceptor protein]-N(6)-ubiquitinyl-L-lysine.</text>
        <dbReference type="EC" id="2.3.2.31"/>
    </reaction>
</comment>
<dbReference type="PROSITE" id="PS00518">
    <property type="entry name" value="ZF_RING_1"/>
    <property type="match status" value="1"/>
</dbReference>
<dbReference type="InterPro" id="IPR001841">
    <property type="entry name" value="Znf_RING"/>
</dbReference>
<proteinExistence type="predicted"/>
<keyword evidence="8" id="KW-0677">Repeat</keyword>
<dbReference type="GO" id="GO:0008270">
    <property type="term" value="F:zinc ion binding"/>
    <property type="evidence" value="ECO:0007669"/>
    <property type="project" value="UniProtKB-KW"/>
</dbReference>
<evidence type="ECO:0000256" key="13">
    <source>
        <dbReference type="ARBA" id="ARBA00023136"/>
    </source>
</evidence>
<dbReference type="SMART" id="SM00647">
    <property type="entry name" value="IBR"/>
    <property type="match status" value="2"/>
</dbReference>
<comment type="subcellular location">
    <subcellularLocation>
        <location evidence="2">Membrane</location>
        <topology evidence="2">Single-pass membrane protein</topology>
    </subcellularLocation>
</comment>
<keyword evidence="10" id="KW-0833">Ubl conjugation pathway</keyword>
<feature type="domain" description="RING-type" evidence="16">
    <location>
        <begin position="724"/>
        <end position="921"/>
    </location>
</feature>
<dbReference type="SMART" id="SM00184">
    <property type="entry name" value="RING"/>
    <property type="match status" value="5"/>
</dbReference>
<keyword evidence="11" id="KW-0862">Zinc</keyword>
<keyword evidence="7" id="KW-0479">Metal-binding</keyword>
<protein>
    <recommendedName>
        <fullName evidence="4">RBR-type E3 ubiquitin transferase</fullName>
        <ecNumber evidence="4">2.3.2.31</ecNumber>
    </recommendedName>
</protein>
<comment type="pathway">
    <text evidence="3">Protein modification; protein ubiquitination.</text>
</comment>
<sequence length="960" mass="110401">MKIYGFVHSAEANKSYFYFPALGKFGLLETSNCIKNDVYEFDKQGESLKNPKKCINIQVEQGKITDLTPDTIKIKTSSNTVYALPKHFFIKEEDIMQIGNDVKLHKNDKGVIIYGQIIKIPEFIEKKPDDILNISYLRRVSTKEMKIKRKIGEKCQTILDHIEGKFSSWREVCSDENGFFRAVTLAYIEYLCRESTPYEKFIDYINSSDTDSQTILKYLYMVKCKYGSAVNDCEDLLKNEKNHLVIIKDLRERVAKHVEKNSAVLFPFLTGGLEKEVLKLRDINIRPESYVFKIIGDVLNISITFYLFEKEQGHKITYEKKNEGEIVFVMQEAFCDILYDYRQDTEDIFGRSPFLASFPTNYIISVNNHLQMIYETLSKLSINYDIRLPNYFPEVGHSIANFWKTFPGLDATFPEIQKSCDSLYKTISSNGIISEVLGVCSFCFQNPQSIRASCGHLYCKEDAKDMIFEQDFGNSSKIPGQIFCKICSKSLEVKDFSIFFPGLNVKKQNPKFQEENKNAADLLPKIRKSMVEEDIEFRKKLLRSNTQIDKLVKTDKIENIPIQNSCICKLCGKNKSLKSFAEGHLCLCKKCMQKGLKGMSCPYCNRVFTQIELKKAKIICGACFVFREKGVIIRHDDHIVCQKCEITCSEFNCCIVCNEQLSKEEEKKLLDKYFIYCFGCKTYNYTNSVSMRKCSCNLCNKCYDRSINENGGACNSCNGQLVLSKKTCEICTEHFLRDEMLTLNCDHYFCNPCLKQYISTQISSGNEEIICPSCKMVIDGNIIQNLITPAEWDLFNKASIRKKYKLTDCPKCGSYFETSVNSSKCISCKYQFCIICKEKAHKGNCDDQKIKNIIKDLEGKGERLAQCPGCKYPYSKDEGCEHVSCTNPQCLVEFCFTCSCLRGPTLSHGNHYHREDCTFYSAYNGVDKMVKDCNECKKLNKLCPRPMKLKNPRRFAENEN</sequence>
<dbReference type="PANTHER" id="PTHR11685">
    <property type="entry name" value="RBR FAMILY RING FINGER AND IBR DOMAIN-CONTAINING"/>
    <property type="match status" value="1"/>
</dbReference>
<evidence type="ECO:0000259" key="16">
    <source>
        <dbReference type="PROSITE" id="PS51873"/>
    </source>
</evidence>
<dbReference type="EMBL" id="MPUH01000247">
    <property type="protein sequence ID" value="OMJ85114.1"/>
    <property type="molecule type" value="Genomic_DNA"/>
</dbReference>
<dbReference type="OrthoDB" id="312317at2759"/>
<reference evidence="17 18" key="1">
    <citation type="submission" date="2016-11" db="EMBL/GenBank/DDBJ databases">
        <title>The macronuclear genome of Stentor coeruleus: a giant cell with tiny introns.</title>
        <authorList>
            <person name="Slabodnick M."/>
            <person name="Ruby J.G."/>
            <person name="Reiff S.B."/>
            <person name="Swart E.C."/>
            <person name="Gosai S."/>
            <person name="Prabakaran S."/>
            <person name="Witkowska E."/>
            <person name="Larue G.E."/>
            <person name="Fisher S."/>
            <person name="Freeman R.M."/>
            <person name="Gunawardena J."/>
            <person name="Chu W."/>
            <person name="Stover N.A."/>
            <person name="Gregory B.D."/>
            <person name="Nowacki M."/>
            <person name="Derisi J."/>
            <person name="Roy S.W."/>
            <person name="Marshall W.F."/>
            <person name="Sood P."/>
        </authorList>
    </citation>
    <scope>NUCLEOTIDE SEQUENCE [LARGE SCALE GENOMIC DNA]</scope>
    <source>
        <strain evidence="17">WM001</strain>
    </source>
</reference>
<dbReference type="GO" id="GO:0061630">
    <property type="term" value="F:ubiquitin protein ligase activity"/>
    <property type="evidence" value="ECO:0007669"/>
    <property type="project" value="UniProtKB-EC"/>
</dbReference>
<dbReference type="Gene3D" id="3.30.40.10">
    <property type="entry name" value="Zinc/RING finger domain, C3HC4 (zinc finger)"/>
    <property type="match status" value="1"/>
</dbReference>
<dbReference type="FunFam" id="3.30.40.10:FF:000051">
    <property type="entry name" value="RBR-type E3 ubiquitin transferase"/>
    <property type="match status" value="1"/>
</dbReference>
<evidence type="ECO:0000313" key="18">
    <source>
        <dbReference type="Proteomes" id="UP000187209"/>
    </source>
</evidence>
<dbReference type="EC" id="2.3.2.31" evidence="4"/>
<dbReference type="SUPFAM" id="SSF54001">
    <property type="entry name" value="Cysteine proteinases"/>
    <property type="match status" value="1"/>
</dbReference>
<dbReference type="InterPro" id="IPR018957">
    <property type="entry name" value="Znf_C3HC4_RING-type"/>
</dbReference>
<evidence type="ECO:0000256" key="12">
    <source>
        <dbReference type="ARBA" id="ARBA00022989"/>
    </source>
</evidence>
<dbReference type="InterPro" id="IPR017907">
    <property type="entry name" value="Znf_RING_CS"/>
</dbReference>
<dbReference type="GO" id="GO:0031090">
    <property type="term" value="C:organelle membrane"/>
    <property type="evidence" value="ECO:0007669"/>
    <property type="project" value="UniProtKB-ARBA"/>
</dbReference>
<dbReference type="PROSITE" id="PS50089">
    <property type="entry name" value="ZF_RING_2"/>
    <property type="match status" value="1"/>
</dbReference>